<name>A0A1G2IQY9_9BACT</name>
<evidence type="ECO:0000313" key="1">
    <source>
        <dbReference type="EMBL" id="OGZ77319.1"/>
    </source>
</evidence>
<accession>A0A1G2IQY9</accession>
<gene>
    <name evidence="1" type="ORF">A3G45_00820</name>
</gene>
<dbReference type="Proteomes" id="UP000178632">
    <property type="component" value="Unassembled WGS sequence"/>
</dbReference>
<sequence>MRMKASDYVARFMAEGCTIEAFARVIVDMIVEVRDVGLTRRIIMDGALFSIFDEMDIKFKSFRRQTGGKLSDGSLMHKEAFRRMLRQKTPDIFNAWNRGRGGRLLVD</sequence>
<reference evidence="1 2" key="1">
    <citation type="journal article" date="2016" name="Nat. Commun.">
        <title>Thousands of microbial genomes shed light on interconnected biogeochemical processes in an aquifer system.</title>
        <authorList>
            <person name="Anantharaman K."/>
            <person name="Brown C.T."/>
            <person name="Hug L.A."/>
            <person name="Sharon I."/>
            <person name="Castelle C.J."/>
            <person name="Probst A.J."/>
            <person name="Thomas B.C."/>
            <person name="Singh A."/>
            <person name="Wilkins M.J."/>
            <person name="Karaoz U."/>
            <person name="Brodie E.L."/>
            <person name="Williams K.H."/>
            <person name="Hubbard S.S."/>
            <person name="Banfield J.F."/>
        </authorList>
    </citation>
    <scope>NUCLEOTIDE SEQUENCE [LARGE SCALE GENOMIC DNA]</scope>
</reference>
<evidence type="ECO:0000313" key="2">
    <source>
        <dbReference type="Proteomes" id="UP000178632"/>
    </source>
</evidence>
<dbReference type="AlphaFoldDB" id="A0A1G2IQY9"/>
<comment type="caution">
    <text evidence="1">The sequence shown here is derived from an EMBL/GenBank/DDBJ whole genome shotgun (WGS) entry which is preliminary data.</text>
</comment>
<proteinExistence type="predicted"/>
<dbReference type="EMBL" id="MHPE01000012">
    <property type="protein sequence ID" value="OGZ77319.1"/>
    <property type="molecule type" value="Genomic_DNA"/>
</dbReference>
<protein>
    <submittedName>
        <fullName evidence="1">Uncharacterized protein</fullName>
    </submittedName>
</protein>
<organism evidence="1 2">
    <name type="scientific">Candidatus Staskawiczbacteria bacterium RIFCSPLOWO2_12_FULL_37_15</name>
    <dbReference type="NCBI Taxonomy" id="1802218"/>
    <lineage>
        <taxon>Bacteria</taxon>
        <taxon>Candidatus Staskawicziibacteriota</taxon>
    </lineage>
</organism>